<reference evidence="1 2" key="1">
    <citation type="submission" date="2018-05" db="EMBL/GenBank/DDBJ databases">
        <title>Flavobacterium sp. strain IMCC34759, incomplete genome.</title>
        <authorList>
            <person name="Joung Y."/>
            <person name="Cho J."/>
        </authorList>
    </citation>
    <scope>NUCLEOTIDE SEQUENCE [LARGE SCALE GENOMIC DNA]</scope>
    <source>
        <strain evidence="1 2">IMCC34759</strain>
    </source>
</reference>
<proteinExistence type="predicted"/>
<dbReference type="RefSeq" id="WP_110305928.1">
    <property type="nucleotide sequence ID" value="NZ_QJHK01000004.1"/>
</dbReference>
<evidence type="ECO:0000313" key="1">
    <source>
        <dbReference type="EMBL" id="PXY41688.1"/>
    </source>
</evidence>
<name>A0A2V4BRJ2_9FLAO</name>
<dbReference type="Proteomes" id="UP000247903">
    <property type="component" value="Unassembled WGS sequence"/>
</dbReference>
<protein>
    <submittedName>
        <fullName evidence="1">Uncharacterized protein</fullName>
    </submittedName>
</protein>
<sequence length="175" mass="20207">MKNQIILLSLLFVLISCSKKEEVKSFPFDDFVISSAGLHHLTSLKFTKSDTIYFQKRYPEPIENSYTILKSAEREKLSKLFNGINFIKFDNDYAQENLYDGQAYLLNVSIKDKHKRIFLYGNVIPKELKTFIDSLGKIKANLKFLPTKKVVDFGDLGYLIPPPSPPRPEKIHFVN</sequence>
<comment type="caution">
    <text evidence="1">The sequence shown here is derived from an EMBL/GenBank/DDBJ whole genome shotgun (WGS) entry which is preliminary data.</text>
</comment>
<dbReference type="PROSITE" id="PS51257">
    <property type="entry name" value="PROKAR_LIPOPROTEIN"/>
    <property type="match status" value="1"/>
</dbReference>
<gene>
    <name evidence="1" type="ORF">DMB65_07005</name>
</gene>
<accession>A0A2V4BRJ2</accession>
<dbReference type="AlphaFoldDB" id="A0A2V4BRJ2"/>
<dbReference type="EMBL" id="QJHK01000004">
    <property type="protein sequence ID" value="PXY41688.1"/>
    <property type="molecule type" value="Genomic_DNA"/>
</dbReference>
<organism evidence="1 2">
    <name type="scientific">Flavobacterium cheongpyeongense</name>
    <dbReference type="NCBI Taxonomy" id="2212651"/>
    <lineage>
        <taxon>Bacteria</taxon>
        <taxon>Pseudomonadati</taxon>
        <taxon>Bacteroidota</taxon>
        <taxon>Flavobacteriia</taxon>
        <taxon>Flavobacteriales</taxon>
        <taxon>Flavobacteriaceae</taxon>
        <taxon>Flavobacterium</taxon>
    </lineage>
</organism>
<dbReference type="OrthoDB" id="1351449at2"/>
<evidence type="ECO:0000313" key="2">
    <source>
        <dbReference type="Proteomes" id="UP000247903"/>
    </source>
</evidence>
<keyword evidence="2" id="KW-1185">Reference proteome</keyword>